<dbReference type="PANTHER" id="PTHR30435">
    <property type="entry name" value="FLAGELLAR PROTEIN"/>
    <property type="match status" value="1"/>
</dbReference>
<protein>
    <recommendedName>
        <fullName evidence="4">Flagellar hook protein FlgE</fullName>
    </recommendedName>
</protein>
<organism evidence="7">
    <name type="scientific">uncultured Pleomorphomonas sp</name>
    <dbReference type="NCBI Taxonomy" id="442121"/>
    <lineage>
        <taxon>Bacteria</taxon>
        <taxon>Pseudomonadati</taxon>
        <taxon>Pseudomonadota</taxon>
        <taxon>Alphaproteobacteria</taxon>
        <taxon>Hyphomicrobiales</taxon>
        <taxon>Pleomorphomonadaceae</taxon>
        <taxon>Pleomorphomonas</taxon>
        <taxon>environmental samples</taxon>
    </lineage>
</organism>
<evidence type="ECO:0000259" key="5">
    <source>
        <dbReference type="Pfam" id="PF00460"/>
    </source>
</evidence>
<keyword evidence="7" id="KW-0966">Cell projection</keyword>
<dbReference type="RefSeq" id="WP_288199314.1">
    <property type="nucleotide sequence ID" value="NZ_LT608334.1"/>
</dbReference>
<evidence type="ECO:0000256" key="2">
    <source>
        <dbReference type="ARBA" id="ARBA00009677"/>
    </source>
</evidence>
<dbReference type="GO" id="GO:0071978">
    <property type="term" value="P:bacterial-type flagellum-dependent swarming motility"/>
    <property type="evidence" value="ECO:0007669"/>
    <property type="project" value="TreeGrafter"/>
</dbReference>
<dbReference type="Pfam" id="PF00460">
    <property type="entry name" value="Flg_bb_rod"/>
    <property type="match status" value="1"/>
</dbReference>
<dbReference type="AlphaFoldDB" id="A0A212L4Z1"/>
<gene>
    <name evidence="7" type="ORF">KL86PLE_100636</name>
</gene>
<keyword evidence="7" id="KW-0969">Cilium</keyword>
<evidence type="ECO:0000256" key="1">
    <source>
        <dbReference type="ARBA" id="ARBA00004117"/>
    </source>
</evidence>
<reference evidence="7" key="1">
    <citation type="submission" date="2016-08" db="EMBL/GenBank/DDBJ databases">
        <authorList>
            <person name="Seilhamer J.J."/>
        </authorList>
    </citation>
    <scope>NUCLEOTIDE SEQUENCE</scope>
    <source>
        <strain evidence="7">86</strain>
    </source>
</reference>
<dbReference type="InterPro" id="IPR037925">
    <property type="entry name" value="FlgE/F/G-like"/>
</dbReference>
<dbReference type="GO" id="GO:0005829">
    <property type="term" value="C:cytosol"/>
    <property type="evidence" value="ECO:0007669"/>
    <property type="project" value="TreeGrafter"/>
</dbReference>
<feature type="domain" description="Flagellar basal body rod protein N-terminal" evidence="5">
    <location>
        <begin position="7"/>
        <end position="37"/>
    </location>
</feature>
<evidence type="ECO:0000256" key="3">
    <source>
        <dbReference type="ARBA" id="ARBA00023143"/>
    </source>
</evidence>
<evidence type="ECO:0000256" key="4">
    <source>
        <dbReference type="RuleBase" id="RU362116"/>
    </source>
</evidence>
<dbReference type="GO" id="GO:0009424">
    <property type="term" value="C:bacterial-type flagellum hook"/>
    <property type="evidence" value="ECO:0007669"/>
    <property type="project" value="TreeGrafter"/>
</dbReference>
<accession>A0A212L4Z1</accession>
<dbReference type="PANTHER" id="PTHR30435:SF1">
    <property type="entry name" value="FLAGELLAR HOOK PROTEIN FLGE"/>
    <property type="match status" value="1"/>
</dbReference>
<dbReference type="EMBL" id="FMJD01000002">
    <property type="protein sequence ID" value="SCM72600.1"/>
    <property type="molecule type" value="Genomic_DNA"/>
</dbReference>
<evidence type="ECO:0000259" key="6">
    <source>
        <dbReference type="Pfam" id="PF06429"/>
    </source>
</evidence>
<proteinExistence type="inferred from homology"/>
<comment type="function">
    <text evidence="4">A flexible structure which links the flagellar filament to the drive apparatus in the basal body.</text>
</comment>
<comment type="subcellular location">
    <subcellularLocation>
        <location evidence="1 4">Bacterial flagellum basal body</location>
    </subcellularLocation>
</comment>
<dbReference type="Pfam" id="PF06429">
    <property type="entry name" value="Flg_bbr_C"/>
    <property type="match status" value="1"/>
</dbReference>
<dbReference type="InterPro" id="IPR001444">
    <property type="entry name" value="Flag_bb_rod_N"/>
</dbReference>
<feature type="domain" description="Flagellar basal-body/hook protein C-terminal" evidence="6">
    <location>
        <begin position="449"/>
        <end position="493"/>
    </location>
</feature>
<sequence>MGILTAMNSAVGGLGAQSFALENISGNIANSSTTGFKRKDTSFADLVRSNTSNAARVTSGGVTASSRSTITLDGDIQGSAVDTHLAINGTGFFSVSADPLDNTLGTRYTRAGDFEQYYDARNGQTYLRNGSGYSLIGINMTPAIGEDPKGPITIDKTSQSAKASTQITYKLNLPTEPVTTYSAANSTVAGANIYDPSYSATSIPYQIASTGKVVGTQVTDFMKNSIAGGTVTVYDAQGTPAVVQLRWSKFEEASTGRSEWGLFYRNAETYDATDTTDAVWTQIPSNTTINDGTLGRVAATDTNGVAPGGTGWIETYTHPASTGFFFDSNGKQLDATSAIAVNNLTVNGKNFGTMTLDMAATEFADKNGLASANQLTQDGYSTGAFEGVSIDNNSGIISYNYSNGQTVQKWKIPIVAFNGASYLKAEDGGAYTETIQSGSPIDIDGALSSSALEASNVDISEEFTKLIVTQQAFSANSKVITTADQMMSDILQIIR</sequence>
<evidence type="ECO:0000313" key="7">
    <source>
        <dbReference type="EMBL" id="SCM72600.1"/>
    </source>
</evidence>
<keyword evidence="7" id="KW-0282">Flagellum</keyword>
<comment type="similarity">
    <text evidence="2 4">Belongs to the flagella basal body rod proteins family.</text>
</comment>
<dbReference type="InterPro" id="IPR020013">
    <property type="entry name" value="Flagellar_FlgE/F/G"/>
</dbReference>
<keyword evidence="3 4" id="KW-0975">Bacterial flagellum</keyword>
<dbReference type="NCBIfam" id="TIGR03506">
    <property type="entry name" value="FlgEFG_subfam"/>
    <property type="match status" value="1"/>
</dbReference>
<dbReference type="InterPro" id="IPR010930">
    <property type="entry name" value="Flg_bb/hook_C_dom"/>
</dbReference>
<dbReference type="SUPFAM" id="SSF117143">
    <property type="entry name" value="Flagellar hook protein flgE"/>
    <property type="match status" value="1"/>
</dbReference>
<dbReference type="GO" id="GO:0009425">
    <property type="term" value="C:bacterial-type flagellum basal body"/>
    <property type="evidence" value="ECO:0007669"/>
    <property type="project" value="UniProtKB-SubCell"/>
</dbReference>
<name>A0A212L4Z1_9HYPH</name>